<protein>
    <submittedName>
        <fullName evidence="1">Uncharacterized protein</fullName>
    </submittedName>
</protein>
<reference evidence="1 2" key="1">
    <citation type="submission" date="2021-06" db="EMBL/GenBank/DDBJ databases">
        <title>Caerostris darwini draft genome.</title>
        <authorList>
            <person name="Kono N."/>
            <person name="Arakawa K."/>
        </authorList>
    </citation>
    <scope>NUCLEOTIDE SEQUENCE [LARGE SCALE GENOMIC DNA]</scope>
</reference>
<gene>
    <name evidence="1" type="ORF">CDAR_271</name>
</gene>
<proteinExistence type="predicted"/>
<evidence type="ECO:0000313" key="1">
    <source>
        <dbReference type="EMBL" id="GIY58742.1"/>
    </source>
</evidence>
<keyword evidence="2" id="KW-1185">Reference proteome</keyword>
<sequence>MRLSLTDPDIEGSITFMMNHKSSPHKCPALLYTPHCDTQIDVMIFNYLSTKQTAGPGRQLAINTRGDLGPPLHSSQEIRSVIKMIRNLSSPI</sequence>
<dbReference type="EMBL" id="BPLQ01011533">
    <property type="protein sequence ID" value="GIY58742.1"/>
    <property type="molecule type" value="Genomic_DNA"/>
</dbReference>
<evidence type="ECO:0000313" key="2">
    <source>
        <dbReference type="Proteomes" id="UP001054837"/>
    </source>
</evidence>
<organism evidence="1 2">
    <name type="scientific">Caerostris darwini</name>
    <dbReference type="NCBI Taxonomy" id="1538125"/>
    <lineage>
        <taxon>Eukaryota</taxon>
        <taxon>Metazoa</taxon>
        <taxon>Ecdysozoa</taxon>
        <taxon>Arthropoda</taxon>
        <taxon>Chelicerata</taxon>
        <taxon>Arachnida</taxon>
        <taxon>Araneae</taxon>
        <taxon>Araneomorphae</taxon>
        <taxon>Entelegynae</taxon>
        <taxon>Araneoidea</taxon>
        <taxon>Araneidae</taxon>
        <taxon>Caerostris</taxon>
    </lineage>
</organism>
<dbReference type="AlphaFoldDB" id="A0AAV4ULN6"/>
<comment type="caution">
    <text evidence="1">The sequence shown here is derived from an EMBL/GenBank/DDBJ whole genome shotgun (WGS) entry which is preliminary data.</text>
</comment>
<accession>A0AAV4ULN6</accession>
<name>A0AAV4ULN6_9ARAC</name>
<dbReference type="Proteomes" id="UP001054837">
    <property type="component" value="Unassembled WGS sequence"/>
</dbReference>